<evidence type="ECO:0000313" key="2">
    <source>
        <dbReference type="Proteomes" id="UP000675881"/>
    </source>
</evidence>
<name>A0A7R8GZC1_LEPSM</name>
<organism evidence="1 2">
    <name type="scientific">Lepeophtheirus salmonis</name>
    <name type="common">Salmon louse</name>
    <name type="synonym">Caligus salmonis</name>
    <dbReference type="NCBI Taxonomy" id="72036"/>
    <lineage>
        <taxon>Eukaryota</taxon>
        <taxon>Metazoa</taxon>
        <taxon>Ecdysozoa</taxon>
        <taxon>Arthropoda</taxon>
        <taxon>Crustacea</taxon>
        <taxon>Multicrustacea</taxon>
        <taxon>Hexanauplia</taxon>
        <taxon>Copepoda</taxon>
        <taxon>Siphonostomatoida</taxon>
        <taxon>Caligidae</taxon>
        <taxon>Lepeophtheirus</taxon>
    </lineage>
</organism>
<sequence length="215" mass="23278">MGSHQEANDNEVSTSSGGGGGTNATISGSTASIGVLSLILAIISVAVPHWGSYFLGAQSYNDYSGHFGPFQTCRYYIGGISDCHGQTAFRSSTWIFAAGIVAICTVVAIGVFVLFSILHVAMQLQRKSIWLKDIRTALFIKLVSSSIAVIGCVVAIGLSSWEFEIAKRKKHYLCAVRHMLLFPNSFNHTKYPTCCAFILHVSQRRLRTPSSSKPP</sequence>
<dbReference type="Proteomes" id="UP000675881">
    <property type="component" value="Chromosome 1"/>
</dbReference>
<proteinExistence type="predicted"/>
<protein>
    <submittedName>
        <fullName evidence="1">(salmon louse) hypothetical protein</fullName>
    </submittedName>
</protein>
<dbReference type="AlphaFoldDB" id="A0A7R8GZC1"/>
<evidence type="ECO:0000313" key="1">
    <source>
        <dbReference type="EMBL" id="CAF2763358.1"/>
    </source>
</evidence>
<reference evidence="1" key="1">
    <citation type="submission" date="2021-02" db="EMBL/GenBank/DDBJ databases">
        <authorList>
            <person name="Bekaert M."/>
        </authorList>
    </citation>
    <scope>NUCLEOTIDE SEQUENCE</scope>
    <source>
        <strain evidence="1">IoA-00</strain>
    </source>
</reference>
<dbReference type="OrthoDB" id="6420920at2759"/>
<dbReference type="EMBL" id="HG994580">
    <property type="protein sequence ID" value="CAF2763358.1"/>
    <property type="molecule type" value="Genomic_DNA"/>
</dbReference>
<accession>A0A7R8GZC1</accession>
<gene>
    <name evidence="1" type="ORF">LSAA_1254</name>
</gene>
<keyword evidence="2" id="KW-1185">Reference proteome</keyword>